<accession>A0A7Z6ZVG7</accession>
<reference evidence="3" key="1">
    <citation type="journal article" date="2018" name="Front. Microbiol.">
        <title>Genome-Based Analysis Reveals the Taxonomy and Diversity of the Family Idiomarinaceae.</title>
        <authorList>
            <person name="Liu Y."/>
            <person name="Lai Q."/>
            <person name="Shao Z."/>
        </authorList>
    </citation>
    <scope>NUCLEOTIDE SEQUENCE [LARGE SCALE GENOMIC DNA]</scope>
    <source>
        <strain evidence="3">KYW314</strain>
    </source>
</reference>
<dbReference type="PANTHER" id="PTHR34219:SF3">
    <property type="entry name" value="BLL7967 PROTEIN"/>
    <property type="match status" value="1"/>
</dbReference>
<evidence type="ECO:0000256" key="1">
    <source>
        <dbReference type="SAM" id="Phobius"/>
    </source>
</evidence>
<dbReference type="PANTHER" id="PTHR34219">
    <property type="entry name" value="IRON-REGULATED INNER MEMBRANE PROTEIN-RELATED"/>
    <property type="match status" value="1"/>
</dbReference>
<protein>
    <submittedName>
        <fullName evidence="2">PepSY domain-containing protein</fullName>
    </submittedName>
</protein>
<gene>
    <name evidence="2" type="ORF">CWE22_07360</name>
</gene>
<keyword evidence="1" id="KW-0812">Transmembrane</keyword>
<keyword evidence="1" id="KW-0472">Membrane</keyword>
<evidence type="ECO:0000313" key="2">
    <source>
        <dbReference type="EMBL" id="RUO41956.1"/>
    </source>
</evidence>
<feature type="transmembrane region" description="Helical" evidence="1">
    <location>
        <begin position="125"/>
        <end position="145"/>
    </location>
</feature>
<sequence>MRQWMGRLHRWLGILVSLWLVLVALTGTFLLYKTELLQWQYPQLQLAELPSTATAGAVFDLYDTGYAYLPRVDKPWVEVIDGDGNSHYHGVAGEHLLTRPALGDWIDIAVQFHHHLLLHDLGKDVMGVLSLITLFILISGIVRWWPRRWSVRLWSVRWHWPWQTGFQMTLYQFHKTFGIILLPGILLGAVTGTAIMYAASVSGSLTTLLPQQDQRWQPATTAVQALNWNERLQAAEKIFPDMTPALVSLPVKPDGTVSMRLRYDGEWHPNGRSSLSFSTTTGELATWSDTRNSALGYQLSQTIYPLHVAAVGGLPLFILLLAGGIMLILLPVTGVWFWLWRQRRKTSTVRV</sequence>
<keyword evidence="1" id="KW-1133">Transmembrane helix</keyword>
<dbReference type="AlphaFoldDB" id="A0A7Z6ZVG7"/>
<dbReference type="InterPro" id="IPR005625">
    <property type="entry name" value="PepSY-ass_TM"/>
</dbReference>
<dbReference type="Pfam" id="PF03929">
    <property type="entry name" value="PepSY_TM"/>
    <property type="match status" value="1"/>
</dbReference>
<dbReference type="EMBL" id="PIPR01000001">
    <property type="protein sequence ID" value="RUO41956.1"/>
    <property type="molecule type" value="Genomic_DNA"/>
</dbReference>
<feature type="transmembrane region" description="Helical" evidence="1">
    <location>
        <begin position="177"/>
        <end position="199"/>
    </location>
</feature>
<dbReference type="RefSeq" id="WP_169930684.1">
    <property type="nucleotide sequence ID" value="NZ_PIPR01000001.1"/>
</dbReference>
<evidence type="ECO:0000313" key="3">
    <source>
        <dbReference type="Proteomes" id="UP000287766"/>
    </source>
</evidence>
<name>A0A7Z6ZVG7_9GAMM</name>
<feature type="transmembrane region" description="Helical" evidence="1">
    <location>
        <begin position="12"/>
        <end position="32"/>
    </location>
</feature>
<proteinExistence type="predicted"/>
<comment type="caution">
    <text evidence="2">The sequence shown here is derived from an EMBL/GenBank/DDBJ whole genome shotgun (WGS) entry which is preliminary data.</text>
</comment>
<organism evidence="2 3">
    <name type="scientific">Pseudidiomarina aestuarii</name>
    <dbReference type="NCBI Taxonomy" id="624146"/>
    <lineage>
        <taxon>Bacteria</taxon>
        <taxon>Pseudomonadati</taxon>
        <taxon>Pseudomonadota</taxon>
        <taxon>Gammaproteobacteria</taxon>
        <taxon>Alteromonadales</taxon>
        <taxon>Idiomarinaceae</taxon>
        <taxon>Pseudidiomarina</taxon>
    </lineage>
</organism>
<dbReference type="Proteomes" id="UP000287766">
    <property type="component" value="Unassembled WGS sequence"/>
</dbReference>
<feature type="transmembrane region" description="Helical" evidence="1">
    <location>
        <begin position="316"/>
        <end position="340"/>
    </location>
</feature>
<keyword evidence="3" id="KW-1185">Reference proteome</keyword>